<protein>
    <submittedName>
        <fullName evidence="5">Uncharacterized protein LOC100372084</fullName>
    </submittedName>
</protein>
<reference evidence="5" key="1">
    <citation type="submission" date="2025-08" db="UniProtKB">
        <authorList>
            <consortium name="RefSeq"/>
        </authorList>
    </citation>
    <scope>IDENTIFICATION</scope>
    <source>
        <tissue evidence="5">Testes</tissue>
    </source>
</reference>
<dbReference type="Pfam" id="PF15082">
    <property type="entry name" value="DUF4549"/>
    <property type="match status" value="1"/>
</dbReference>
<dbReference type="Proteomes" id="UP000694865">
    <property type="component" value="Unplaced"/>
</dbReference>
<proteinExistence type="predicted"/>
<evidence type="ECO:0000256" key="1">
    <source>
        <dbReference type="SAM" id="Coils"/>
    </source>
</evidence>
<dbReference type="RefSeq" id="XP_006820970.1">
    <property type="nucleotide sequence ID" value="XM_006820907.1"/>
</dbReference>
<dbReference type="PANTHER" id="PTHR33331:SF13">
    <property type="entry name" value="COILED-COIL DOMAIN CONTAINING 162"/>
    <property type="match status" value="1"/>
</dbReference>
<feature type="domain" description="DUF4549" evidence="3">
    <location>
        <begin position="8"/>
        <end position="109"/>
    </location>
</feature>
<feature type="region of interest" description="Disordered" evidence="2">
    <location>
        <begin position="2186"/>
        <end position="2229"/>
    </location>
</feature>
<feature type="region of interest" description="Disordered" evidence="2">
    <location>
        <begin position="120"/>
        <end position="180"/>
    </location>
</feature>
<evidence type="ECO:0000259" key="3">
    <source>
        <dbReference type="Pfam" id="PF15082"/>
    </source>
</evidence>
<dbReference type="InterPro" id="IPR040401">
    <property type="entry name" value="CCDC162"/>
</dbReference>
<dbReference type="GeneID" id="100372084"/>
<keyword evidence="1" id="KW-0175">Coiled coil</keyword>
<dbReference type="PANTHER" id="PTHR33331">
    <property type="entry name" value="COILED-COIL DOMAIN-CONTAINING PROTEIN 162"/>
    <property type="match status" value="1"/>
</dbReference>
<accession>A0ABM0MLS9</accession>
<name>A0ABM0MLS9_SACKO</name>
<evidence type="ECO:0000313" key="4">
    <source>
        <dbReference type="Proteomes" id="UP000694865"/>
    </source>
</evidence>
<keyword evidence="4" id="KW-1185">Reference proteome</keyword>
<organism evidence="4 5">
    <name type="scientific">Saccoglossus kowalevskii</name>
    <name type="common">Acorn worm</name>
    <dbReference type="NCBI Taxonomy" id="10224"/>
    <lineage>
        <taxon>Eukaryota</taxon>
        <taxon>Metazoa</taxon>
        <taxon>Hemichordata</taxon>
        <taxon>Enteropneusta</taxon>
        <taxon>Harrimaniidae</taxon>
        <taxon>Saccoglossus</taxon>
    </lineage>
</organism>
<feature type="coiled-coil region" evidence="1">
    <location>
        <begin position="1884"/>
        <end position="1911"/>
    </location>
</feature>
<evidence type="ECO:0000313" key="5">
    <source>
        <dbReference type="RefSeq" id="XP_006820970.1"/>
    </source>
</evidence>
<feature type="compositionally biased region" description="Polar residues" evidence="2">
    <location>
        <begin position="165"/>
        <end position="180"/>
    </location>
</feature>
<gene>
    <name evidence="5" type="primary">LOC100372084</name>
</gene>
<feature type="coiled-coil region" evidence="1">
    <location>
        <begin position="2101"/>
        <end position="2131"/>
    </location>
</feature>
<evidence type="ECO:0000256" key="2">
    <source>
        <dbReference type="SAM" id="MobiDB-lite"/>
    </source>
</evidence>
<sequence>MLKLDEIYQIGGSERIKSLESELIKELSDLKHDIEENEMLMGAPRVASSVALPRDHEQFRQERKQIIERGLQVSEAHPLTIQADVLKEEMENSNKEEYTQKSLPLILHQTLEWLPNTHKYDIVPHTPSQDEDSKEEDIKRDSPDTSRSFYSRGDSARKTPFGDNLLTSRTSRPGSAATSGFTGPMSASVNLLSMHTVPTSVASGVRAAAGGGLASNEATQGIPEHVADMEGFKPLLEFLMTCYGITMVCQFTKFLWFSYYGDTHGSKDRHTGLKTVPNFYGCSYMFHKEGLQRRSGLVLIMAEYNDALVRAKRLSVVKDDLHSHKPPIGPLLINLNVTTHSGCYLDINQIVTSADEMELVANVNRKFRTCFAKQEQQRTFPTYDKIEMGLETWGADGPNKSLKKESNWLPFIKIKPERDPYQEKMLTRLRKKNNIDQLLKAQSRFLTVNDPVKVQEALKDHAVAVRDPPTAQPISVTSHRTVDSLNTTAIWRKIYLNSELYDGSSKADDLAVVDFDEKDTDNVSFNGRSSRAGSARSRKRKDSDEYDYFNAMQMLGLDEDDDGNQDPTMVQGGYLSLLSLRHLRIKDLQRTCLSVLNYFRSLERTLTINDGGLSLESNQQKRSSQNHRVGVYEGSQDGGGGLGSHHYLHYTPADFRVNEAEFMEFSEIDNHDDFYTVEEGRVHVQDQKGYYVIYDSALQDIKDLERDLLLIATHFIEKDKDHRDVENLSGTRRMDSARKRQSQPAGEVRMPAYGHQQVDRFAVLLDLWTNEAAFLENKRQLLDCYLEAYHNVFDKDEKRKLAQVITNLMHKRPRFDFASDYFIKTYRAESVCLRLHCTLIKSILDKQIEEQREYIHKVTRDGDEEFGLPHKIIPKQLINLNLSRPALKNVYMLEFHPCLAIASRLPHAINKAYFELYFTHRPKSITEGIGLEKKLLEVSLKQWENLDTMGNSYQEQVKKDLFADIFSEDPLFVCEVGKSLFMAKDEGGGSRRNKKEKQEDLLHVFCRLLDTITLRHRLIDAAWETEILTKLYKRHAFDMGFEEYHLFLRYVPFEFASFKENADAPPPVFITALHEDDSNVDRYVPSSLFLAVQELDEKHVGMFTFRNRDGFVKMVQSSGIDNLRLALQTQIVHKNALLSAVQLANVCSYFQEKTAIDTAKSGRRSPSDSRSEKSGLTALTAGSLPVNVSAMTSTIMFAAKVKTGMERHKRSPESFVSIQLEKVPSRDLMCNMYLNKKQVMGTLLKSNEEVEKLKRGLIGEFCRRFQRRISQYSLRSQIIAYLNSAQALLDEFPSIKQTHFICGLPNEKKEDSDDKKGLATDPRTLHKRPRKVISKDGTTVLNIWFLPHHSEVLIMFKKLDDDTCIQALRLTLQIIAALHDILSYLIAYSKLGSSNARLGSNRADGVTANWGGTEGISAELRQIQKQIDNLENPTNPQQVVDFLILRRDVMFLEFDTSVRHAMCDTFLSTGNIQAHRSVVDNMHFALSYLSNAQVPSLYSLYLPVPEPYEPRDFDAQVLVPWRAFLGRRGPFPLQFWEFRKIEYSMQLCMAGLKEVDRDIANGEILGVSLLMEDVLQTCQPDELFNSLEAESDVEDNVDPFKASKAARLDDERSERESVVSAVMQKTQPVSRTKEPLVAYGMLKKFLIMWKRLEVFKLDWGKRKLSVEEINTLSLYKQFRKQYKIDIAYYVLKNIARKFGRGDMYEGLMSDDEPLVAPQGASEMEIRAKQLIKLLDSLESHMIHEMRKKIAREHTLVVSERAREEGNLPTDLWKKPTINERMTIAKPHIAEDFSRLLMSAAKEDGDELVIKRESLNSALSQLANVVMQREKSNYESYSMYYENLLRQNHQLLYQREQEIKQLKDGVKSGSASALVEVQCQLADRSHELILEITALRAKIAEMRDEALTKERDIREEVKIEYDGLVQNLFLTSFALKTRFDEFRNHLYDDMFNSIGDVRRDAVETMSKLKLKPGGTEEEDTLQRNLRKAEELREIKHENLTLNRLVLKMKTMNKWKRTQLYEYYEKALYHLRQEADRCKKDYLEIKMMSEEEVILLRQQMISMKKSLANSEKEREAIQKLLDKEFKLKKEREHKAEREARSIKQLEHARASNLERLVEQLEDKDVRLKVLSEEHDKNQKMNHIVHTKVKKDVGQMKKQLAHERALKLDAFQRVDELQTQVYDIEVGQSSRPHTAGTMRTRSREKTLSRPSTGIWPPPVGMPPNRSLTPDPWPREVNADRFMQRPKTVSGRLRTRITEQLLYNDTPDQHETIMRLQEMERLQMQGQR</sequence>
<dbReference type="InterPro" id="IPR029376">
    <property type="entry name" value="DUF4549"/>
</dbReference>